<dbReference type="EMBL" id="SPMX01000018">
    <property type="protein sequence ID" value="NMQ05253.1"/>
    <property type="molecule type" value="Genomic_DNA"/>
</dbReference>
<sequence>MAAGRKRMSTYHQPFAEQLEFFRRKLNLSTQRWDDILEAEHDKSFIVAGAQAADLLADLNAAILKTRESGVGLNVFRKDFKEIVARHGWTGWTGEGSQAGVAWRTKVIYQTNMATSYAAGQYQQLTSPGLLKILPYWQYKHADGILHPRPLHQSWNGLTLSHDHEFWKAHFPPNGWGCHCRITAVSKRDYLRAIAEGRGPANAPAAGDTEGIDRGFAYTPGASVADELKALVTGKVATLPGPIGRALAGDAERLAERRTLDDTLDQAAERIAGAQVEHLFVFNAAGQQRLHKTGNASAVELSPDELEQLPGQVLLHNHPGVPQSFSVEDVHLAIWHDLAEMHVVDRLYRYRLARPPGELWGPEVWAKMQPLWSSIQEEVTQRLNHARESGMIQQDQYDVLREHMIWTEFNAAHNIGYSRTPRTTR</sequence>
<dbReference type="Pfam" id="PF04233">
    <property type="entry name" value="Phage_Mu_F"/>
    <property type="match status" value="1"/>
</dbReference>
<gene>
    <name evidence="2" type="ORF">E4Q08_08210</name>
</gene>
<accession>A0ABX1TA28</accession>
<evidence type="ECO:0000313" key="2">
    <source>
        <dbReference type="EMBL" id="NMQ05253.1"/>
    </source>
</evidence>
<comment type="caution">
    <text evidence="2">The sequence shown here is derived from an EMBL/GenBank/DDBJ whole genome shotgun (WGS) entry which is preliminary data.</text>
</comment>
<reference evidence="2" key="1">
    <citation type="submission" date="2019-03" db="EMBL/GenBank/DDBJ databases">
        <title>Metabolic reconstructions from genomes of highly enriched 'Candidatus Accumulibacter' and 'Candidatus Competibacter' bioreactor populations.</title>
        <authorList>
            <person name="Annavajhala M.K."/>
            <person name="Welles L."/>
            <person name="Abbas B."/>
            <person name="Sorokin D."/>
            <person name="Park H."/>
            <person name="Van Loosdrecht M."/>
            <person name="Chandran K."/>
        </authorList>
    </citation>
    <scope>NUCLEOTIDE SEQUENCE</scope>
    <source>
        <strain evidence="2">SBR_L</strain>
    </source>
</reference>
<proteinExistence type="predicted"/>
<name>A0ABX1TA28_9PROT</name>
<keyword evidence="3" id="KW-1185">Reference proteome</keyword>
<organism evidence="2 3">
    <name type="scientific">Candidatus Accumulibacter contiguus</name>
    <dbReference type="NCBI Taxonomy" id="2954381"/>
    <lineage>
        <taxon>Bacteria</taxon>
        <taxon>Pseudomonadati</taxon>
        <taxon>Pseudomonadota</taxon>
        <taxon>Betaproteobacteria</taxon>
        <taxon>Candidatus Accumulibacter</taxon>
    </lineage>
</organism>
<protein>
    <recommendedName>
        <fullName evidence="1">Phage head morphogenesis domain-containing protein</fullName>
    </recommendedName>
</protein>
<feature type="domain" description="Phage head morphogenesis" evidence="1">
    <location>
        <begin position="103"/>
        <end position="182"/>
    </location>
</feature>
<evidence type="ECO:0000259" key="1">
    <source>
        <dbReference type="Pfam" id="PF04233"/>
    </source>
</evidence>
<dbReference type="Proteomes" id="UP000886469">
    <property type="component" value="Unassembled WGS sequence"/>
</dbReference>
<dbReference type="InterPro" id="IPR006528">
    <property type="entry name" value="Phage_head_morphogenesis_dom"/>
</dbReference>
<evidence type="ECO:0000313" key="3">
    <source>
        <dbReference type="Proteomes" id="UP000886469"/>
    </source>
</evidence>